<dbReference type="EMBL" id="CABPSB010000004">
    <property type="protein sequence ID" value="VVD88156.1"/>
    <property type="molecule type" value="Genomic_DNA"/>
</dbReference>
<organism evidence="1 2">
    <name type="scientific">Pandoraea anhela</name>
    <dbReference type="NCBI Taxonomy" id="2508295"/>
    <lineage>
        <taxon>Bacteria</taxon>
        <taxon>Pseudomonadati</taxon>
        <taxon>Pseudomonadota</taxon>
        <taxon>Betaproteobacteria</taxon>
        <taxon>Burkholderiales</taxon>
        <taxon>Burkholderiaceae</taxon>
        <taxon>Pandoraea</taxon>
    </lineage>
</organism>
<name>A0A5E4TJG8_9BURK</name>
<keyword evidence="2" id="KW-1185">Reference proteome</keyword>
<protein>
    <submittedName>
        <fullName evidence="1">Uncharacterized protein</fullName>
    </submittedName>
</protein>
<dbReference type="Proteomes" id="UP000406256">
    <property type="component" value="Unassembled WGS sequence"/>
</dbReference>
<evidence type="ECO:0000313" key="1">
    <source>
        <dbReference type="EMBL" id="VVD88156.1"/>
    </source>
</evidence>
<accession>A0A5E4TJG8</accession>
<gene>
    <name evidence="1" type="ORF">PAN31108_01473</name>
</gene>
<proteinExistence type="predicted"/>
<evidence type="ECO:0000313" key="2">
    <source>
        <dbReference type="Proteomes" id="UP000406256"/>
    </source>
</evidence>
<dbReference type="RefSeq" id="WP_150668240.1">
    <property type="nucleotide sequence ID" value="NZ_CABPSB010000004.1"/>
</dbReference>
<reference evidence="1 2" key="1">
    <citation type="submission" date="2019-08" db="EMBL/GenBank/DDBJ databases">
        <authorList>
            <person name="Peeters C."/>
        </authorList>
    </citation>
    <scope>NUCLEOTIDE SEQUENCE [LARGE SCALE GENOMIC DNA]</scope>
    <source>
        <strain evidence="1 2">LMG 31108</strain>
    </source>
</reference>
<sequence>MQNIPPCSAANAAPVSLGDVTATATLPLVAGDFSGGANVSSSQGFEGDAPVVQSRSVYEESNTASVLSEADKNTLIDRWTNELKHQAAEGYDFQGDSLESCLTKTLRKYTGVFRDDIYEFVFAPRINDIRQSLRVVGLKSIFSSGDQGGLEILNRVWFGINGAFSEEQKQDVKVLLDEWKLDCLSDGIDPWAI</sequence>
<dbReference type="AlphaFoldDB" id="A0A5E4TJG8"/>